<feature type="compositionally biased region" description="Low complexity" evidence="1">
    <location>
        <begin position="109"/>
        <end position="121"/>
    </location>
</feature>
<dbReference type="EMBL" id="SIRE01000006">
    <property type="protein sequence ID" value="TBL79879.1"/>
    <property type="molecule type" value="Genomic_DNA"/>
</dbReference>
<name>A0A4Q9DSP1_9BACL</name>
<feature type="compositionally biased region" description="Basic and acidic residues" evidence="1">
    <location>
        <begin position="96"/>
        <end position="108"/>
    </location>
</feature>
<dbReference type="RefSeq" id="WP_131013125.1">
    <property type="nucleotide sequence ID" value="NZ_SIRE01000006.1"/>
</dbReference>
<dbReference type="InterPro" id="IPR038503">
    <property type="entry name" value="SpoIIIAH_sf"/>
</dbReference>
<keyword evidence="2" id="KW-1133">Transmembrane helix</keyword>
<keyword evidence="4" id="KW-1185">Reference proteome</keyword>
<accession>A0A4Q9DSP1</accession>
<evidence type="ECO:0000313" key="3">
    <source>
        <dbReference type="EMBL" id="TBL79879.1"/>
    </source>
</evidence>
<keyword evidence="2" id="KW-0472">Membrane</keyword>
<keyword evidence="2" id="KW-0812">Transmembrane</keyword>
<proteinExistence type="predicted"/>
<reference evidence="3 4" key="1">
    <citation type="submission" date="2019-02" db="EMBL/GenBank/DDBJ databases">
        <title>Paenibacillus sp. nov., isolated from surface-sterilized tissue of Thalictrum simplex L.</title>
        <authorList>
            <person name="Tuo L."/>
        </authorList>
    </citation>
    <scope>NUCLEOTIDE SEQUENCE [LARGE SCALE GENOMIC DNA]</scope>
    <source>
        <strain evidence="3 4">N2SHLJ1</strain>
    </source>
</reference>
<dbReference type="Pfam" id="PF12685">
    <property type="entry name" value="SpoIIIAH"/>
    <property type="match status" value="2"/>
</dbReference>
<feature type="transmembrane region" description="Helical" evidence="2">
    <location>
        <begin position="7"/>
        <end position="26"/>
    </location>
</feature>
<dbReference type="AlphaFoldDB" id="A0A4Q9DSP1"/>
<sequence>MNPKRQTVWLVSMLSLMVVLSAYYLFTEDVNQLDFASTGTKQTNEIKVSTTEHSAMDPKSIDSKADPKADAKQDVKTDAKVTAPAAPSATSAKTDTSAKQDTAAKTDAKTGSAPASASTDSKAAAAGAAKTSSAQTKDSAQAADAKVLEKMQAQAVSGGDFFVSQQLKRNEDMGKQTEKLMTIITDAKQSSDTVSKAYEDLRKLEDKEAKITNLEESLMKDFPQVIVNEDLNKWKVTVQSNKLERSQAVSIVDSVMKEMNVGADGVIVQYVP</sequence>
<dbReference type="Gene3D" id="1.10.287.4300">
    <property type="entry name" value="Stage III sporulation protein AH-like"/>
    <property type="match status" value="1"/>
</dbReference>
<dbReference type="InterPro" id="IPR024232">
    <property type="entry name" value="SpoIIIAH"/>
</dbReference>
<evidence type="ECO:0000256" key="1">
    <source>
        <dbReference type="SAM" id="MobiDB-lite"/>
    </source>
</evidence>
<feature type="region of interest" description="Disordered" evidence="1">
    <location>
        <begin position="46"/>
        <end position="121"/>
    </location>
</feature>
<organism evidence="3 4">
    <name type="scientific">Paenibacillus thalictri</name>
    <dbReference type="NCBI Taxonomy" id="2527873"/>
    <lineage>
        <taxon>Bacteria</taxon>
        <taxon>Bacillati</taxon>
        <taxon>Bacillota</taxon>
        <taxon>Bacilli</taxon>
        <taxon>Bacillales</taxon>
        <taxon>Paenibacillaceae</taxon>
        <taxon>Paenibacillus</taxon>
    </lineage>
</organism>
<comment type="caution">
    <text evidence="3">The sequence shown here is derived from an EMBL/GenBank/DDBJ whole genome shotgun (WGS) entry which is preliminary data.</text>
</comment>
<evidence type="ECO:0000256" key="2">
    <source>
        <dbReference type="SAM" id="Phobius"/>
    </source>
</evidence>
<dbReference type="OrthoDB" id="2604916at2"/>
<feature type="compositionally biased region" description="Basic and acidic residues" evidence="1">
    <location>
        <begin position="54"/>
        <end position="79"/>
    </location>
</feature>
<gene>
    <name evidence="3" type="ORF">EYB31_09790</name>
</gene>
<protein>
    <submittedName>
        <fullName evidence="3">SpoIIIAH-like family protein</fullName>
    </submittedName>
</protein>
<evidence type="ECO:0000313" key="4">
    <source>
        <dbReference type="Proteomes" id="UP000293142"/>
    </source>
</evidence>
<feature type="compositionally biased region" description="Low complexity" evidence="1">
    <location>
        <begin position="80"/>
        <end position="95"/>
    </location>
</feature>
<dbReference type="Proteomes" id="UP000293142">
    <property type="component" value="Unassembled WGS sequence"/>
</dbReference>